<sequence>MIWQRAESSVSLSEGFSTKDLIAHEREIATQSQEFRPTTSVTTEHDNREASFQHRLFSILRRIPGHPERKGFFPQHTFTALVDEQTVTNELRRCHNGFDPDTIRALSQKICGSRSFRKIFTLLILTYNLSDIQLFIDDNVSDDDLPLRKVPHEGSNTFQLARRGDI</sequence>
<gene>
    <name evidence="1" type="ORF">VSDG_05555</name>
</gene>
<protein>
    <submittedName>
        <fullName evidence="1">Uncharacterized protein</fullName>
    </submittedName>
</protein>
<proteinExistence type="predicted"/>
<dbReference type="EMBL" id="LJZO01000019">
    <property type="protein sequence ID" value="ROV96652.1"/>
    <property type="molecule type" value="Genomic_DNA"/>
</dbReference>
<dbReference type="OrthoDB" id="1046782at2759"/>
<accession>A0A423W006</accession>
<name>A0A423W006_CYTCH</name>
<evidence type="ECO:0000313" key="1">
    <source>
        <dbReference type="EMBL" id="ROV96652.1"/>
    </source>
</evidence>
<evidence type="ECO:0000313" key="2">
    <source>
        <dbReference type="Proteomes" id="UP000284375"/>
    </source>
</evidence>
<keyword evidence="2" id="KW-1185">Reference proteome</keyword>
<dbReference type="AlphaFoldDB" id="A0A423W006"/>
<organism evidence="1 2">
    <name type="scientific">Cytospora chrysosperma</name>
    <name type="common">Cytospora canker fungus</name>
    <name type="synonym">Sphaeria chrysosperma</name>
    <dbReference type="NCBI Taxonomy" id="252740"/>
    <lineage>
        <taxon>Eukaryota</taxon>
        <taxon>Fungi</taxon>
        <taxon>Dikarya</taxon>
        <taxon>Ascomycota</taxon>
        <taxon>Pezizomycotina</taxon>
        <taxon>Sordariomycetes</taxon>
        <taxon>Sordariomycetidae</taxon>
        <taxon>Diaporthales</taxon>
        <taxon>Cytosporaceae</taxon>
        <taxon>Cytospora</taxon>
    </lineage>
</organism>
<comment type="caution">
    <text evidence="1">The sequence shown here is derived from an EMBL/GenBank/DDBJ whole genome shotgun (WGS) entry which is preliminary data.</text>
</comment>
<dbReference type="STRING" id="252740.A0A423W006"/>
<dbReference type="Proteomes" id="UP000284375">
    <property type="component" value="Unassembled WGS sequence"/>
</dbReference>
<reference evidence="1 2" key="1">
    <citation type="submission" date="2015-09" db="EMBL/GenBank/DDBJ databases">
        <title>Host preference determinants of Valsa canker pathogens revealed by comparative genomics.</title>
        <authorList>
            <person name="Yin Z."/>
            <person name="Huang L."/>
        </authorList>
    </citation>
    <scope>NUCLEOTIDE SEQUENCE [LARGE SCALE GENOMIC DNA]</scope>
    <source>
        <strain evidence="1 2">YSFL</strain>
    </source>
</reference>